<dbReference type="SUPFAM" id="SSF52540">
    <property type="entry name" value="P-loop containing nucleoside triphosphate hydrolases"/>
    <property type="match status" value="1"/>
</dbReference>
<dbReference type="KEGG" id="mis:MICPUN_104859"/>
<dbReference type="InterPro" id="IPR037359">
    <property type="entry name" value="NST/OST"/>
</dbReference>
<keyword evidence="5" id="KW-1185">Reference proteome</keyword>
<dbReference type="RefSeq" id="XP_002503220.1">
    <property type="nucleotide sequence ID" value="XM_002503174.1"/>
</dbReference>
<proteinExistence type="predicted"/>
<dbReference type="GO" id="GO:0008146">
    <property type="term" value="F:sulfotransferase activity"/>
    <property type="evidence" value="ECO:0007669"/>
    <property type="project" value="InterPro"/>
</dbReference>
<keyword evidence="3" id="KW-1133">Transmembrane helix</keyword>
<protein>
    <recommendedName>
        <fullName evidence="6">Sulfotransferase</fullName>
    </recommendedName>
</protein>
<dbReference type="InParanoid" id="C1E8A1"/>
<organism evidence="4 5">
    <name type="scientific">Micromonas commoda (strain RCC299 / NOUM17 / CCMP2709)</name>
    <name type="common">Picoplanktonic green alga</name>
    <dbReference type="NCBI Taxonomy" id="296587"/>
    <lineage>
        <taxon>Eukaryota</taxon>
        <taxon>Viridiplantae</taxon>
        <taxon>Chlorophyta</taxon>
        <taxon>Mamiellophyceae</taxon>
        <taxon>Mamiellales</taxon>
        <taxon>Mamiellaceae</taxon>
        <taxon>Micromonas</taxon>
    </lineage>
</organism>
<dbReference type="AlphaFoldDB" id="C1E8A1"/>
<name>C1E8A1_MICCC</name>
<evidence type="ECO:0000256" key="2">
    <source>
        <dbReference type="PIRSR" id="PIRSR637359-1"/>
    </source>
</evidence>
<evidence type="ECO:0008006" key="6">
    <source>
        <dbReference type="Google" id="ProtNLM"/>
    </source>
</evidence>
<evidence type="ECO:0000256" key="3">
    <source>
        <dbReference type="SAM" id="Phobius"/>
    </source>
</evidence>
<gene>
    <name evidence="4" type="ORF">MICPUN_104859</name>
</gene>
<keyword evidence="1" id="KW-0808">Transferase</keyword>
<dbReference type="Gene3D" id="3.40.50.300">
    <property type="entry name" value="P-loop containing nucleotide triphosphate hydrolases"/>
    <property type="match status" value="1"/>
</dbReference>
<dbReference type="PANTHER" id="PTHR10605">
    <property type="entry name" value="HEPARAN SULFATE SULFOTRANSFERASE"/>
    <property type="match status" value="1"/>
</dbReference>
<dbReference type="GeneID" id="8244507"/>
<dbReference type="EMBL" id="CP001327">
    <property type="protein sequence ID" value="ACO64478.1"/>
    <property type="molecule type" value="Genomic_DNA"/>
</dbReference>
<sequence>MEEGAPLLGERRLKPKGMSVMRVAALAVSALGTAALIAVVGVSVMSARNPGAAREAVSELGAGETVTETARRALGPMCTEDDRLMPTVFLIGVEKCGTTSLYDDMISHIPALRPMHDDKGAPAKEMRYFDTGGRFVNMLKWNKDPTPFREWLTRHADTCATVASSLANEMSAHGPDDPFDMATSRTPRLHVDGTPAYFNAGVGAKIAEAYPRPEQRARLRFVATVCDPETRLKSAFTFFKTLYNGWGGDQADVWERNLYTHYFATYADWLKQTVAALPEASKPGGLLENPGAQMAETLDDDADEDATFDAESGESVGDLGSKGERAERRRMKNLFNEVVKTRYESVLREYLDAGFSADQFLVLPNSYYFERPAAALKDIASHLGVDASDLELIGDAAHANAGRVKDPGTKARLVGNVRDGDRDALREHLRPQLEGLRKLHCEEGLKMAAWHGVGEEERDRYWSFMPKEAARDCENAS</sequence>
<reference evidence="4 5" key="1">
    <citation type="journal article" date="2009" name="Science">
        <title>Green evolution and dynamic adaptations revealed by genomes of the marine picoeukaryotes Micromonas.</title>
        <authorList>
            <person name="Worden A.Z."/>
            <person name="Lee J.H."/>
            <person name="Mock T."/>
            <person name="Rouze P."/>
            <person name="Simmons M.P."/>
            <person name="Aerts A.L."/>
            <person name="Allen A.E."/>
            <person name="Cuvelier M.L."/>
            <person name="Derelle E."/>
            <person name="Everett M.V."/>
            <person name="Foulon E."/>
            <person name="Grimwood J."/>
            <person name="Gundlach H."/>
            <person name="Henrissat B."/>
            <person name="Napoli C."/>
            <person name="McDonald S.M."/>
            <person name="Parker M.S."/>
            <person name="Rombauts S."/>
            <person name="Salamov A."/>
            <person name="Von Dassow P."/>
            <person name="Badger J.H."/>
            <person name="Coutinho P.M."/>
            <person name="Demir E."/>
            <person name="Dubchak I."/>
            <person name="Gentemann C."/>
            <person name="Eikrem W."/>
            <person name="Gready J.E."/>
            <person name="John U."/>
            <person name="Lanier W."/>
            <person name="Lindquist E.A."/>
            <person name="Lucas S."/>
            <person name="Mayer K.F."/>
            <person name="Moreau H."/>
            <person name="Not F."/>
            <person name="Otillar R."/>
            <person name="Panaud O."/>
            <person name="Pangilinan J."/>
            <person name="Paulsen I."/>
            <person name="Piegu B."/>
            <person name="Poliakov A."/>
            <person name="Robbens S."/>
            <person name="Schmutz J."/>
            <person name="Toulza E."/>
            <person name="Wyss T."/>
            <person name="Zelensky A."/>
            <person name="Zhou K."/>
            <person name="Armbrust E.V."/>
            <person name="Bhattacharya D."/>
            <person name="Goodenough U.W."/>
            <person name="Van de Peer Y."/>
            <person name="Grigoriev I.V."/>
        </authorList>
    </citation>
    <scope>NUCLEOTIDE SEQUENCE [LARGE SCALE GENOMIC DNA]</scope>
    <source>
        <strain evidence="5">RCC299 / NOUM17</strain>
    </source>
</reference>
<evidence type="ECO:0000256" key="1">
    <source>
        <dbReference type="ARBA" id="ARBA00022679"/>
    </source>
</evidence>
<dbReference type="OrthoDB" id="411451at2759"/>
<dbReference type="InterPro" id="IPR027417">
    <property type="entry name" value="P-loop_NTPase"/>
</dbReference>
<evidence type="ECO:0000313" key="4">
    <source>
        <dbReference type="EMBL" id="ACO64478.1"/>
    </source>
</evidence>
<evidence type="ECO:0000313" key="5">
    <source>
        <dbReference type="Proteomes" id="UP000002009"/>
    </source>
</evidence>
<feature type="transmembrane region" description="Helical" evidence="3">
    <location>
        <begin position="20"/>
        <end position="45"/>
    </location>
</feature>
<feature type="active site" description="For sulfotransferase activity" evidence="2">
    <location>
        <position position="95"/>
    </location>
</feature>
<keyword evidence="3" id="KW-0812">Transmembrane</keyword>
<accession>C1E8A1</accession>
<dbReference type="PANTHER" id="PTHR10605:SF56">
    <property type="entry name" value="BIFUNCTIONAL HEPARAN SULFATE N-DEACETYLASE_N-SULFOTRANSFERASE"/>
    <property type="match status" value="1"/>
</dbReference>
<dbReference type="Proteomes" id="UP000002009">
    <property type="component" value="Chromosome 6"/>
</dbReference>
<keyword evidence="3" id="KW-0472">Membrane</keyword>